<dbReference type="InterPro" id="IPR011990">
    <property type="entry name" value="TPR-like_helical_dom_sf"/>
</dbReference>
<comment type="caution">
    <text evidence="2">The sequence shown here is derived from an EMBL/GenBank/DDBJ whole genome shotgun (WGS) entry which is preliminary data.</text>
</comment>
<name>A0AAV8V5K2_9CUCU</name>
<dbReference type="Proteomes" id="UP001159042">
    <property type="component" value="Unassembled WGS sequence"/>
</dbReference>
<evidence type="ECO:0000259" key="1">
    <source>
        <dbReference type="Pfam" id="PF16953"/>
    </source>
</evidence>
<dbReference type="AlphaFoldDB" id="A0AAV8V5K2"/>
<feature type="non-terminal residue" evidence="2">
    <location>
        <position position="1"/>
    </location>
</feature>
<feature type="domain" description="PRORP" evidence="1">
    <location>
        <begin position="199"/>
        <end position="250"/>
    </location>
</feature>
<dbReference type="Pfam" id="PF16953">
    <property type="entry name" value="PRORP"/>
    <property type="match status" value="1"/>
</dbReference>
<dbReference type="Gene3D" id="1.25.40.10">
    <property type="entry name" value="Tetratricopeptide repeat domain"/>
    <property type="match status" value="1"/>
</dbReference>
<gene>
    <name evidence="2" type="ORF">NQ315_004991</name>
</gene>
<evidence type="ECO:0000313" key="2">
    <source>
        <dbReference type="EMBL" id="KAJ8909368.1"/>
    </source>
</evidence>
<reference evidence="2 3" key="1">
    <citation type="journal article" date="2023" name="Insect Mol. Biol.">
        <title>Genome sequencing provides insights into the evolution of gene families encoding plant cell wall-degrading enzymes in longhorned beetles.</title>
        <authorList>
            <person name="Shin N.R."/>
            <person name="Okamura Y."/>
            <person name="Kirsch R."/>
            <person name="Pauchet Y."/>
        </authorList>
    </citation>
    <scope>NUCLEOTIDE SEQUENCE [LARGE SCALE GENOMIC DNA]</scope>
    <source>
        <strain evidence="2">EAD_L_NR</strain>
    </source>
</reference>
<dbReference type="EMBL" id="JANEYG010000602">
    <property type="protein sequence ID" value="KAJ8909368.1"/>
    <property type="molecule type" value="Genomic_DNA"/>
</dbReference>
<organism evidence="2 3">
    <name type="scientific">Exocentrus adspersus</name>
    <dbReference type="NCBI Taxonomy" id="1586481"/>
    <lineage>
        <taxon>Eukaryota</taxon>
        <taxon>Metazoa</taxon>
        <taxon>Ecdysozoa</taxon>
        <taxon>Arthropoda</taxon>
        <taxon>Hexapoda</taxon>
        <taxon>Insecta</taxon>
        <taxon>Pterygota</taxon>
        <taxon>Neoptera</taxon>
        <taxon>Endopterygota</taxon>
        <taxon>Coleoptera</taxon>
        <taxon>Polyphaga</taxon>
        <taxon>Cucujiformia</taxon>
        <taxon>Chrysomeloidea</taxon>
        <taxon>Cerambycidae</taxon>
        <taxon>Lamiinae</taxon>
        <taxon>Acanthocinini</taxon>
        <taxon>Exocentrus</taxon>
    </lineage>
</organism>
<keyword evidence="3" id="KW-1185">Reference proteome</keyword>
<dbReference type="InterPro" id="IPR031595">
    <property type="entry name" value="PRORP_C"/>
</dbReference>
<proteinExistence type="predicted"/>
<feature type="non-terminal residue" evidence="2">
    <location>
        <position position="250"/>
    </location>
</feature>
<protein>
    <recommendedName>
        <fullName evidence="1">PRORP domain-containing protein</fullName>
    </recommendedName>
</protein>
<evidence type="ECO:0000313" key="3">
    <source>
        <dbReference type="Proteomes" id="UP001159042"/>
    </source>
</evidence>
<accession>A0AAV8V5K2</accession>
<sequence>VIGTILENAQVNSARDWSNIRKSILDHEINRGQFTTNNIDAMILGHCTKIKRYDLGASYVSFLNQEDVKLNIATIGKYLKLIYFKNQENCLETGKPCDKAQEEIITKHYHDLRKDYPVLDSLTLENVVLALSLTSRWKECLDLLKEIKITAVPTAAAYSAVIAAAFLNNEEALGWTLLDEILMLDKLPGSVSLLAYVTYKGLCQHCSQTLDNFVLTDQEFAELKSEIFEKVIVGRDVFVKTNPEELEKFK</sequence>